<feature type="domain" description="NFACT protein C-terminal" evidence="10">
    <location>
        <begin position="869"/>
        <end position="961"/>
    </location>
</feature>
<dbReference type="EMBL" id="CAJFCV020000006">
    <property type="protein sequence ID" value="CAG9129563.1"/>
    <property type="molecule type" value="Genomic_DNA"/>
</dbReference>
<feature type="region of interest" description="Disordered" evidence="8">
    <location>
        <begin position="739"/>
        <end position="872"/>
    </location>
</feature>
<dbReference type="Pfam" id="PF05670">
    <property type="entry name" value="NFACT-R_1"/>
    <property type="match status" value="1"/>
</dbReference>
<feature type="compositionally biased region" description="Acidic residues" evidence="8">
    <location>
        <begin position="815"/>
        <end position="831"/>
    </location>
</feature>
<dbReference type="Proteomes" id="UP000659654">
    <property type="component" value="Unassembled WGS sequence"/>
</dbReference>
<reference evidence="15" key="1">
    <citation type="submission" date="2016-11" db="UniProtKB">
        <authorList>
            <consortium name="WormBaseParasite"/>
        </authorList>
    </citation>
    <scope>IDENTIFICATION</scope>
</reference>
<dbReference type="GO" id="GO:1990112">
    <property type="term" value="C:RQC complex"/>
    <property type="evidence" value="ECO:0007669"/>
    <property type="project" value="TreeGrafter"/>
</dbReference>
<dbReference type="NCBIfam" id="NF041120">
    <property type="entry name" value="RqcH_arch"/>
    <property type="match status" value="1"/>
</dbReference>
<dbReference type="Proteomes" id="UP000582659">
    <property type="component" value="Unassembled WGS sequence"/>
</dbReference>
<dbReference type="InterPro" id="IPR021846">
    <property type="entry name" value="NFACT-C"/>
</dbReference>
<evidence type="ECO:0000313" key="15">
    <source>
        <dbReference type="WBParaSite" id="BXY_1389000.1"/>
    </source>
</evidence>
<dbReference type="GO" id="GO:0072344">
    <property type="term" value="P:rescue of stalled ribosome"/>
    <property type="evidence" value="ECO:0007669"/>
    <property type="project" value="TreeGrafter"/>
</dbReference>
<gene>
    <name evidence="11" type="ORF">BXYJ_LOCUS14114</name>
</gene>
<name>A0A1I7SLF7_BURXY</name>
<evidence type="ECO:0000259" key="9">
    <source>
        <dbReference type="Pfam" id="PF05670"/>
    </source>
</evidence>
<dbReference type="Gene3D" id="2.30.310.10">
    <property type="entry name" value="ibrinogen binding protein from staphylococcus aureus domain"/>
    <property type="match status" value="1"/>
</dbReference>
<comment type="subcellular location">
    <subcellularLocation>
        <location evidence="2">Cytoplasm</location>
    </subcellularLocation>
    <subcellularLocation>
        <location evidence="1">Nucleus</location>
    </subcellularLocation>
</comment>
<proteinExistence type="inferred from homology"/>
<dbReference type="PANTHER" id="PTHR15239:SF6">
    <property type="entry name" value="RIBOSOME QUALITY CONTROL COMPLEX SUBUNIT NEMF"/>
    <property type="match status" value="1"/>
</dbReference>
<sequence>MKSKFSTLDIYAVIFDLKQLIGMRIVNVYDIDSRTYLMKLHKPSDKAFILFECGARIHRTYHDWPKSQVPSGFSMKFRKHINQKRLTGVNQVGADRIVDMQFGDDDRACHVIVELYDRGNIILTDSEYIILNVLRPRTDHDNDVRFSVKERYPLELARKETFLPSLENIALFLESAKPDEYVRKALVRHVPFSGQLLEHGFVSIGLPSNTQVRDLGTVREGTLTISRALEEADKVMKQISQEQSKGYITLQRIKRSDGTEAESYQEYHPFCFAQFKLPDSKLEVQEFPTFSEAIDKFYSLLDEQKLDQKAIHAEKEAIKKLNNVKKDHERRVKALDEHQESQHRRAELIEMNRDLVDQCILVVRQFVANKLPWDEIDRLLKMAAAQSNPVGKAIIRVNLAQNEITLRLTDPYAHLEDDSDSETDKKPKKIQTFDVEVDLDLNADQNCRKFFGDKKAAVEKKHRTLQASSIALKNAQKQTQNKVEQVRVNTTIARARKTMWFEKFYWCLSSDGFLIIGGRDAQQNEALVKRYLRPGDVYVHADLHGASSVVVRNKTKDQEIPPMTLNEAGSMAVCYSTAWEAKIAVNAWWVYHHQVSRTAQTGEYLPPGSFMIRGKKNFLPSVHLQLGFGLFFRLDEESTQKHLAEAAEKISSSRVSVDTEEPKDNINEEEEEGEELKGDDEDANDEENDEFPDVELKLDDIRLDSTVTKGEDDEDFTLIQLIQPVREKNQREKYLEEKAKIEAEEEKNREVKAPGKDAPMTKRQKHKLDKIKKKYADQTEDERSEQLRKLGAQPTKVLNKLKKGKAKKKTAKDEDLPEEVEVKQEEEEPEIKEEGQEEQKEEENEEKEEKKEEQEEEEEEPDQLEGLDQEEAVLKSLCPHPRADDGILFVVAVCAPYSAMQKFKYKVKITPGTGKRGRAVKTALELFQKDKTATQAERNLVKSLVSDPSVVQSLPGKVRVSAPALMRSKAK</sequence>
<dbReference type="InterPro" id="IPR008532">
    <property type="entry name" value="NFACT_RNA-bd"/>
</dbReference>
<evidence type="ECO:0000259" key="10">
    <source>
        <dbReference type="Pfam" id="PF11923"/>
    </source>
</evidence>
<feature type="compositionally biased region" description="Acidic residues" evidence="8">
    <location>
        <begin position="667"/>
        <end position="692"/>
    </location>
</feature>
<feature type="region of interest" description="Disordered" evidence="8">
    <location>
        <begin position="647"/>
        <end position="692"/>
    </location>
</feature>
<dbReference type="Pfam" id="PF05833">
    <property type="entry name" value="NFACT_N"/>
    <property type="match status" value="1"/>
</dbReference>
<keyword evidence="6" id="KW-0539">Nucleus</keyword>
<dbReference type="GO" id="GO:0043023">
    <property type="term" value="F:ribosomal large subunit binding"/>
    <property type="evidence" value="ECO:0007669"/>
    <property type="project" value="TreeGrafter"/>
</dbReference>
<dbReference type="eggNOG" id="KOG2030">
    <property type="taxonomic scope" value="Eukaryota"/>
</dbReference>
<accession>A0A1I7SLF7</accession>
<feature type="compositionally biased region" description="Acidic residues" evidence="8">
    <location>
        <begin position="854"/>
        <end position="871"/>
    </location>
</feature>
<dbReference type="WBParaSite" id="BXY_1389000.1">
    <property type="protein sequence ID" value="BXY_1389000.1"/>
    <property type="gene ID" value="BXY_1389000"/>
</dbReference>
<organism evidence="13 15">
    <name type="scientific">Bursaphelenchus xylophilus</name>
    <name type="common">Pinewood nematode worm</name>
    <name type="synonym">Aphelenchoides xylophilus</name>
    <dbReference type="NCBI Taxonomy" id="6326"/>
    <lineage>
        <taxon>Eukaryota</taxon>
        <taxon>Metazoa</taxon>
        <taxon>Ecdysozoa</taxon>
        <taxon>Nematoda</taxon>
        <taxon>Chromadorea</taxon>
        <taxon>Rhabditida</taxon>
        <taxon>Tylenchina</taxon>
        <taxon>Tylenchomorpha</taxon>
        <taxon>Aphelenchoidea</taxon>
        <taxon>Aphelenchoididae</taxon>
        <taxon>Bursaphelenchus</taxon>
    </lineage>
</organism>
<dbReference type="Proteomes" id="UP000095284">
    <property type="component" value="Unplaced"/>
</dbReference>
<comment type="similarity">
    <text evidence="3">Belongs to the NEMF family.</text>
</comment>
<keyword evidence="14" id="KW-1185">Reference proteome</keyword>
<keyword evidence="4" id="KW-0963">Cytoplasm</keyword>
<evidence type="ECO:0000256" key="6">
    <source>
        <dbReference type="ARBA" id="ARBA00023242"/>
    </source>
</evidence>
<evidence type="ECO:0000313" key="13">
    <source>
        <dbReference type="Proteomes" id="UP000095284"/>
    </source>
</evidence>
<protein>
    <submittedName>
        <fullName evidence="11">(pine wood nematode) hypothetical protein</fullName>
    </submittedName>
</protein>
<feature type="compositionally biased region" description="Basic residues" evidence="8">
    <location>
        <begin position="799"/>
        <end position="810"/>
    </location>
</feature>
<evidence type="ECO:0000256" key="5">
    <source>
        <dbReference type="ARBA" id="ARBA00023054"/>
    </source>
</evidence>
<dbReference type="FunFam" id="2.30.310.10:FF:000001">
    <property type="entry name" value="Nuclear export mediator factor Nemf"/>
    <property type="match status" value="1"/>
</dbReference>
<dbReference type="GO" id="GO:0000049">
    <property type="term" value="F:tRNA binding"/>
    <property type="evidence" value="ECO:0007669"/>
    <property type="project" value="TreeGrafter"/>
</dbReference>
<evidence type="ECO:0000313" key="12">
    <source>
        <dbReference type="EMBL" id="CAG9129563.1"/>
    </source>
</evidence>
<evidence type="ECO:0000256" key="8">
    <source>
        <dbReference type="SAM" id="MobiDB-lite"/>
    </source>
</evidence>
<dbReference type="Pfam" id="PF11923">
    <property type="entry name" value="NFACT-C"/>
    <property type="match status" value="1"/>
</dbReference>
<evidence type="ECO:0000256" key="2">
    <source>
        <dbReference type="ARBA" id="ARBA00004496"/>
    </source>
</evidence>
<dbReference type="GO" id="GO:0005737">
    <property type="term" value="C:cytoplasm"/>
    <property type="evidence" value="ECO:0007669"/>
    <property type="project" value="UniProtKB-SubCell"/>
</dbReference>
<evidence type="ECO:0000256" key="3">
    <source>
        <dbReference type="ARBA" id="ARBA00008318"/>
    </source>
</evidence>
<evidence type="ECO:0000256" key="4">
    <source>
        <dbReference type="ARBA" id="ARBA00022490"/>
    </source>
</evidence>
<dbReference type="GO" id="GO:0005634">
    <property type="term" value="C:nucleus"/>
    <property type="evidence" value="ECO:0007669"/>
    <property type="project" value="UniProtKB-SubCell"/>
</dbReference>
<dbReference type="OrthoDB" id="207084at2759"/>
<dbReference type="GO" id="GO:1990116">
    <property type="term" value="P:ribosome-associated ubiquitin-dependent protein catabolic process"/>
    <property type="evidence" value="ECO:0007669"/>
    <property type="project" value="TreeGrafter"/>
</dbReference>
<feature type="compositionally biased region" description="Basic and acidic residues" evidence="8">
    <location>
        <begin position="739"/>
        <end position="755"/>
    </location>
</feature>
<evidence type="ECO:0000256" key="7">
    <source>
        <dbReference type="SAM" id="Coils"/>
    </source>
</evidence>
<dbReference type="PANTHER" id="PTHR15239">
    <property type="entry name" value="NUCLEAR EXPORT MEDIATOR FACTOR NEMF"/>
    <property type="match status" value="1"/>
</dbReference>
<feature type="compositionally biased region" description="Basic residues" evidence="8">
    <location>
        <begin position="762"/>
        <end position="773"/>
    </location>
</feature>
<evidence type="ECO:0000256" key="1">
    <source>
        <dbReference type="ARBA" id="ARBA00004123"/>
    </source>
</evidence>
<reference evidence="12" key="2">
    <citation type="submission" date="2020-08" db="EMBL/GenBank/DDBJ databases">
        <authorList>
            <person name="Kikuchi T."/>
        </authorList>
    </citation>
    <scope>NUCLEOTIDE SEQUENCE</scope>
    <source>
        <strain evidence="11">Ka4C1</strain>
    </source>
</reference>
<feature type="coiled-coil region" evidence="7">
    <location>
        <begin position="311"/>
        <end position="338"/>
    </location>
</feature>
<dbReference type="InterPro" id="IPR051608">
    <property type="entry name" value="RQC_Subunit_NEMF"/>
</dbReference>
<keyword evidence="5 7" id="KW-0175">Coiled coil</keyword>
<feature type="domain" description="NFACT RNA-binding" evidence="9">
    <location>
        <begin position="503"/>
        <end position="614"/>
    </location>
</feature>
<evidence type="ECO:0000313" key="11">
    <source>
        <dbReference type="EMBL" id="CAD5234023.1"/>
    </source>
</evidence>
<dbReference type="AlphaFoldDB" id="A0A1I7SLF7"/>
<dbReference type="SMR" id="A0A1I7SLF7"/>
<evidence type="ECO:0000313" key="14">
    <source>
        <dbReference type="Proteomes" id="UP000659654"/>
    </source>
</evidence>
<dbReference type="EMBL" id="CAJFDI010000006">
    <property type="protein sequence ID" value="CAD5234023.1"/>
    <property type="molecule type" value="Genomic_DNA"/>
</dbReference>